<keyword evidence="3" id="KW-1185">Reference proteome</keyword>
<feature type="transmembrane region" description="Helical" evidence="1">
    <location>
        <begin position="182"/>
        <end position="207"/>
    </location>
</feature>
<evidence type="ECO:0000313" key="2">
    <source>
        <dbReference type="EMBL" id="MSS83743.1"/>
    </source>
</evidence>
<accession>A0A6N7W5F8</accession>
<gene>
    <name evidence="2" type="ORF">FYJ24_03000</name>
</gene>
<feature type="transmembrane region" description="Helical" evidence="1">
    <location>
        <begin position="141"/>
        <end position="170"/>
    </location>
</feature>
<name>A0A6N7W5F8_9ACTO</name>
<evidence type="ECO:0000313" key="3">
    <source>
        <dbReference type="Proteomes" id="UP000470875"/>
    </source>
</evidence>
<feature type="transmembrane region" description="Helical" evidence="1">
    <location>
        <begin position="45"/>
        <end position="67"/>
    </location>
</feature>
<dbReference type="EMBL" id="VULO01000003">
    <property type="protein sequence ID" value="MSS83743.1"/>
    <property type="molecule type" value="Genomic_DNA"/>
</dbReference>
<reference evidence="2 3" key="1">
    <citation type="submission" date="2019-08" db="EMBL/GenBank/DDBJ databases">
        <title>In-depth cultivation of the pig gut microbiome towards novel bacterial diversity and tailored functional studies.</title>
        <authorList>
            <person name="Wylensek D."/>
            <person name="Hitch T.C.A."/>
            <person name="Clavel T."/>
        </authorList>
    </citation>
    <scope>NUCLEOTIDE SEQUENCE [LARGE SCALE GENOMIC DNA]</scope>
    <source>
        <strain evidence="2 3">WB03_NA08</strain>
    </source>
</reference>
<feature type="transmembrane region" description="Helical" evidence="1">
    <location>
        <begin position="96"/>
        <end position="121"/>
    </location>
</feature>
<sequence length="263" mass="28633">MTSKLLKYEYLRTRDGILIIWAIALGIATVGCLMILMKIPALSSLGLAFAVMVTVLLIPATQLYLGIDYWASSYRREGYLTQTLPIPGPRIYWAKLAWAVIATVVSAIIAVLLALAIVASAGELGTLANWWDQVLEITPAWAFIVVGIVAVTYLFNLVISLFFAATLGSIEPLNRWGIGGPVVIMVASYFVTQMTLLLTILLIPVGIGLGPSGMELHTFSFASLFTSNTVEFMPVGWIPAVVILSLIQIFWAARLWRKGASLN</sequence>
<keyword evidence="1" id="KW-1133">Transmembrane helix</keyword>
<proteinExistence type="predicted"/>
<dbReference type="AlphaFoldDB" id="A0A6N7W5F8"/>
<protein>
    <submittedName>
        <fullName evidence="2">Uncharacterized protein</fullName>
    </submittedName>
</protein>
<organism evidence="2 3">
    <name type="scientific">Scrofimicrobium canadense</name>
    <dbReference type="NCBI Taxonomy" id="2652290"/>
    <lineage>
        <taxon>Bacteria</taxon>
        <taxon>Bacillati</taxon>
        <taxon>Actinomycetota</taxon>
        <taxon>Actinomycetes</taxon>
        <taxon>Actinomycetales</taxon>
        <taxon>Actinomycetaceae</taxon>
        <taxon>Scrofimicrobium</taxon>
    </lineage>
</organism>
<keyword evidence="1" id="KW-0472">Membrane</keyword>
<evidence type="ECO:0000256" key="1">
    <source>
        <dbReference type="SAM" id="Phobius"/>
    </source>
</evidence>
<dbReference type="RefSeq" id="WP_154543477.1">
    <property type="nucleotide sequence ID" value="NZ_VULO01000003.1"/>
</dbReference>
<keyword evidence="1" id="KW-0812">Transmembrane</keyword>
<feature type="transmembrane region" description="Helical" evidence="1">
    <location>
        <begin position="16"/>
        <end position="39"/>
    </location>
</feature>
<feature type="transmembrane region" description="Helical" evidence="1">
    <location>
        <begin position="237"/>
        <end position="256"/>
    </location>
</feature>
<comment type="caution">
    <text evidence="2">The sequence shown here is derived from an EMBL/GenBank/DDBJ whole genome shotgun (WGS) entry which is preliminary data.</text>
</comment>
<dbReference type="PROSITE" id="PS51257">
    <property type="entry name" value="PROKAR_LIPOPROTEIN"/>
    <property type="match status" value="1"/>
</dbReference>
<dbReference type="Proteomes" id="UP000470875">
    <property type="component" value="Unassembled WGS sequence"/>
</dbReference>